<protein>
    <submittedName>
        <fullName evidence="4">Malonyl CoA-acyl carrier protein transacylase</fullName>
        <ecNumber evidence="4">2.3.1.39</ecNumber>
    </submittedName>
</protein>
<evidence type="ECO:0000259" key="3">
    <source>
        <dbReference type="SMART" id="SM00827"/>
    </source>
</evidence>
<dbReference type="InterPro" id="IPR016035">
    <property type="entry name" value="Acyl_Trfase/lysoPLipase"/>
</dbReference>
<dbReference type="SUPFAM" id="SSF52151">
    <property type="entry name" value="FabD/lysophospholipase-like"/>
    <property type="match status" value="1"/>
</dbReference>
<name>W7IG01_9PSEU</name>
<dbReference type="EC" id="2.3.1.39" evidence="4"/>
<evidence type="ECO:0000313" key="5">
    <source>
        <dbReference type="Proteomes" id="UP000019277"/>
    </source>
</evidence>
<dbReference type="STRING" id="909613.UO65_5454"/>
<dbReference type="Proteomes" id="UP000019277">
    <property type="component" value="Unassembled WGS sequence"/>
</dbReference>
<organism evidence="4 5">
    <name type="scientific">Actinokineospora spheciospongiae</name>
    <dbReference type="NCBI Taxonomy" id="909613"/>
    <lineage>
        <taxon>Bacteria</taxon>
        <taxon>Bacillati</taxon>
        <taxon>Actinomycetota</taxon>
        <taxon>Actinomycetes</taxon>
        <taxon>Pseudonocardiales</taxon>
        <taxon>Pseudonocardiaceae</taxon>
        <taxon>Actinokineospora</taxon>
    </lineage>
</organism>
<dbReference type="eggNOG" id="COG3321">
    <property type="taxonomic scope" value="Bacteria"/>
</dbReference>
<dbReference type="PANTHER" id="PTHR43775:SF51">
    <property type="entry name" value="INACTIVE PHENOLPHTHIOCEROL SYNTHESIS POLYKETIDE SYNTHASE TYPE I PKS1-RELATED"/>
    <property type="match status" value="1"/>
</dbReference>
<keyword evidence="1 4" id="KW-0808">Transferase</keyword>
<accession>W7IG01</accession>
<evidence type="ECO:0000313" key="4">
    <source>
        <dbReference type="EMBL" id="EWC59238.1"/>
    </source>
</evidence>
<dbReference type="Pfam" id="PF00698">
    <property type="entry name" value="Acyl_transf_1"/>
    <property type="match status" value="1"/>
</dbReference>
<dbReference type="EMBL" id="AYXG01000212">
    <property type="protein sequence ID" value="EWC59238.1"/>
    <property type="molecule type" value="Genomic_DNA"/>
</dbReference>
<evidence type="ECO:0000256" key="1">
    <source>
        <dbReference type="ARBA" id="ARBA00022679"/>
    </source>
</evidence>
<dbReference type="Gene3D" id="3.30.70.3290">
    <property type="match status" value="1"/>
</dbReference>
<feature type="domain" description="Malonyl-CoA:ACP transacylase (MAT)" evidence="3">
    <location>
        <begin position="77"/>
        <end position="370"/>
    </location>
</feature>
<keyword evidence="5" id="KW-1185">Reference proteome</keyword>
<dbReference type="PANTHER" id="PTHR43775">
    <property type="entry name" value="FATTY ACID SYNTHASE"/>
    <property type="match status" value="1"/>
</dbReference>
<dbReference type="Gene3D" id="3.40.366.10">
    <property type="entry name" value="Malonyl-Coenzyme A Acyl Carrier Protein, domain 2"/>
    <property type="match status" value="1"/>
</dbReference>
<dbReference type="GO" id="GO:0004312">
    <property type="term" value="F:fatty acid synthase activity"/>
    <property type="evidence" value="ECO:0007669"/>
    <property type="project" value="TreeGrafter"/>
</dbReference>
<comment type="caution">
    <text evidence="4">The sequence shown here is derived from an EMBL/GenBank/DDBJ whole genome shotgun (WGS) entry which is preliminary data.</text>
</comment>
<reference evidence="4 5" key="1">
    <citation type="journal article" date="2014" name="Genome Announc.">
        <title>Draft Genome Sequence of the Antitrypanosomally Active Sponge-Associated Bacterium Actinokineospora sp. Strain EG49.</title>
        <authorList>
            <person name="Harjes J."/>
            <person name="Ryu T."/>
            <person name="Abdelmohsen U.R."/>
            <person name="Moitinho-Silva L."/>
            <person name="Horn H."/>
            <person name="Ravasi T."/>
            <person name="Hentschel U."/>
        </authorList>
    </citation>
    <scope>NUCLEOTIDE SEQUENCE [LARGE SCALE GENOMIC DNA]</scope>
    <source>
        <strain evidence="4 5">EG49</strain>
    </source>
</reference>
<dbReference type="AlphaFoldDB" id="W7IG01"/>
<dbReference type="InterPro" id="IPR016036">
    <property type="entry name" value="Malonyl_transacylase_ACP-bd"/>
</dbReference>
<dbReference type="RefSeq" id="WP_035287818.1">
    <property type="nucleotide sequence ID" value="NZ_AYXG01000212.1"/>
</dbReference>
<keyword evidence="2 4" id="KW-0012">Acyltransferase</keyword>
<dbReference type="SUPFAM" id="SSF55048">
    <property type="entry name" value="Probable ACP-binding domain of malonyl-CoA ACP transacylase"/>
    <property type="match status" value="1"/>
</dbReference>
<dbReference type="GO" id="GO:0004314">
    <property type="term" value="F:[acyl-carrier-protein] S-malonyltransferase activity"/>
    <property type="evidence" value="ECO:0007669"/>
    <property type="project" value="UniProtKB-EC"/>
</dbReference>
<dbReference type="SMART" id="SM00827">
    <property type="entry name" value="PKS_AT"/>
    <property type="match status" value="1"/>
</dbReference>
<dbReference type="InterPro" id="IPR001227">
    <property type="entry name" value="Ac_transferase_dom_sf"/>
</dbReference>
<dbReference type="InterPro" id="IPR014043">
    <property type="entry name" value="Acyl_transferase_dom"/>
</dbReference>
<dbReference type="GO" id="GO:0006633">
    <property type="term" value="P:fatty acid biosynthetic process"/>
    <property type="evidence" value="ECO:0007669"/>
    <property type="project" value="TreeGrafter"/>
</dbReference>
<proteinExistence type="predicted"/>
<dbReference type="OrthoDB" id="4726421at2"/>
<gene>
    <name evidence="4" type="ORF">UO65_5454</name>
</gene>
<dbReference type="InterPro" id="IPR050091">
    <property type="entry name" value="PKS_NRPS_Biosynth_Enz"/>
</dbReference>
<evidence type="ECO:0000256" key="2">
    <source>
        <dbReference type="ARBA" id="ARBA00023315"/>
    </source>
</evidence>
<sequence length="404" mass="41138">MSVPLLLSAPTSAELVAQAESLSGDLPALGRALAARARPEHRFRTVLLAHGPDDLAAAPAAAAACAPLPEPGPVAFLFSGQSSQRVGMGARLGLEFPQVDAAVARVCARVDPMLPTPLRSVVAGAAEGLDDCAFAQPSLLGLGIGLFELLTTAGLRPDVVTGHSFGEYVAATAAGVWSLEDAAAVVTSRGLLLDALPPGGGMIAIEAPEDVVAPALAGTAASVSAVHDTSSVAIAGPLEEITAISDRFAARGVRTSRVGVGNAYHSPAVDPAMPALAAAIAAVPGRPAAIHLVGNSTGDLVPPGDAATPDHWTRHCRLPVRWSSIMDTLQARGVGTYVEVGPSGVLSRLAARCLPADEQDRVVPALQAEPDETTAFLTALARLDARGHRIDWQAVFAASTSLRA</sequence>
<dbReference type="PATRIC" id="fig|909613.9.peg.5451"/>